<dbReference type="Gene3D" id="1.25.40.10">
    <property type="entry name" value="Tetratricopeptide repeat domain"/>
    <property type="match status" value="1"/>
</dbReference>
<dbReference type="PROSITE" id="PS50293">
    <property type="entry name" value="TPR_REGION"/>
    <property type="match status" value="1"/>
</dbReference>
<reference evidence="4" key="1">
    <citation type="journal article" date="2020" name="Fungal Divers.">
        <title>Resolving the Mortierellaceae phylogeny through synthesis of multi-gene phylogenetics and phylogenomics.</title>
        <authorList>
            <person name="Vandepol N."/>
            <person name="Liber J."/>
            <person name="Desiro A."/>
            <person name="Na H."/>
            <person name="Kennedy M."/>
            <person name="Barry K."/>
            <person name="Grigoriev I.V."/>
            <person name="Miller A.N."/>
            <person name="O'Donnell K."/>
            <person name="Stajich J.E."/>
            <person name="Bonito G."/>
        </authorList>
    </citation>
    <scope>NUCLEOTIDE SEQUENCE</scope>
    <source>
        <strain evidence="4">BC1065</strain>
    </source>
</reference>
<dbReference type="SUPFAM" id="SSF48452">
    <property type="entry name" value="TPR-like"/>
    <property type="match status" value="1"/>
</dbReference>
<name>A0A9P6Q882_9FUNG</name>
<evidence type="ECO:0000313" key="5">
    <source>
        <dbReference type="Proteomes" id="UP000807716"/>
    </source>
</evidence>
<accession>A0A9P6Q882</accession>
<dbReference type="SMART" id="SM00028">
    <property type="entry name" value="TPR"/>
    <property type="match status" value="3"/>
</dbReference>
<organism evidence="4 5">
    <name type="scientific">Actinomortierella ambigua</name>
    <dbReference type="NCBI Taxonomy" id="1343610"/>
    <lineage>
        <taxon>Eukaryota</taxon>
        <taxon>Fungi</taxon>
        <taxon>Fungi incertae sedis</taxon>
        <taxon>Mucoromycota</taxon>
        <taxon>Mortierellomycotina</taxon>
        <taxon>Mortierellomycetes</taxon>
        <taxon>Mortierellales</taxon>
        <taxon>Mortierellaceae</taxon>
        <taxon>Actinomortierella</taxon>
    </lineage>
</organism>
<keyword evidence="5" id="KW-1185">Reference proteome</keyword>
<evidence type="ECO:0000256" key="1">
    <source>
        <dbReference type="ARBA" id="ARBA00022737"/>
    </source>
</evidence>
<dbReference type="InterPro" id="IPR011990">
    <property type="entry name" value="TPR-like_helical_dom_sf"/>
</dbReference>
<evidence type="ECO:0000313" key="4">
    <source>
        <dbReference type="EMBL" id="KAG0261036.1"/>
    </source>
</evidence>
<dbReference type="PANTHER" id="PTHR44858">
    <property type="entry name" value="TETRATRICOPEPTIDE REPEAT PROTEIN 6"/>
    <property type="match status" value="1"/>
</dbReference>
<comment type="caution">
    <text evidence="4">The sequence shown here is derived from an EMBL/GenBank/DDBJ whole genome shotgun (WGS) entry which is preliminary data.</text>
</comment>
<dbReference type="PANTHER" id="PTHR44858:SF1">
    <property type="entry name" value="UDP-N-ACETYLGLUCOSAMINE--PEPTIDE N-ACETYLGLUCOSAMINYLTRANSFERASE SPINDLY-RELATED"/>
    <property type="match status" value="1"/>
</dbReference>
<keyword evidence="2 3" id="KW-0802">TPR repeat</keyword>
<dbReference type="Pfam" id="PF14559">
    <property type="entry name" value="TPR_19"/>
    <property type="match status" value="1"/>
</dbReference>
<dbReference type="InterPro" id="IPR019734">
    <property type="entry name" value="TPR_rpt"/>
</dbReference>
<dbReference type="AlphaFoldDB" id="A0A9P6Q882"/>
<dbReference type="Proteomes" id="UP000807716">
    <property type="component" value="Unassembled WGS sequence"/>
</dbReference>
<feature type="repeat" description="TPR" evidence="3">
    <location>
        <begin position="105"/>
        <end position="138"/>
    </location>
</feature>
<sequence>MQPTRILARQASRALAIAARQHRQPLLQQRLLPAMMAASSSMAGRSTTAKAGFATSLPFGDFQKFNEVVGKAQEHMDEGIRFMESNMIPLAMSSFQKSLNAQPSSTGHYNMGVGYFMMGDYRSAIRSFEESLKLNPARADAHTNIATAHVKLNKDLDLAQHHLQAAADITPDDAEVQFNLGVVSEQKGDLDTAIKGYKAALDLGIETASVNLRNASAKKLAQVAKEQESDKK</sequence>
<keyword evidence="1" id="KW-0677">Repeat</keyword>
<dbReference type="InterPro" id="IPR050498">
    <property type="entry name" value="Ycf3"/>
</dbReference>
<evidence type="ECO:0000256" key="3">
    <source>
        <dbReference type="PROSITE-ProRule" id="PRU00339"/>
    </source>
</evidence>
<dbReference type="OrthoDB" id="1926212at2759"/>
<gene>
    <name evidence="4" type="ORF">DFQ27_003178</name>
</gene>
<proteinExistence type="predicted"/>
<evidence type="ECO:0000256" key="2">
    <source>
        <dbReference type="ARBA" id="ARBA00022803"/>
    </source>
</evidence>
<feature type="repeat" description="TPR" evidence="3">
    <location>
        <begin position="174"/>
        <end position="207"/>
    </location>
</feature>
<protein>
    <recommendedName>
        <fullName evidence="6">TPR-like protein</fullName>
    </recommendedName>
</protein>
<dbReference type="PROSITE" id="PS50005">
    <property type="entry name" value="TPR"/>
    <property type="match status" value="2"/>
</dbReference>
<evidence type="ECO:0008006" key="6">
    <source>
        <dbReference type="Google" id="ProtNLM"/>
    </source>
</evidence>
<dbReference type="EMBL" id="JAAAJB010000229">
    <property type="protein sequence ID" value="KAG0261036.1"/>
    <property type="molecule type" value="Genomic_DNA"/>
</dbReference>